<protein>
    <submittedName>
        <fullName evidence="2">Uncharacterized protein</fullName>
    </submittedName>
</protein>
<accession>A0A1I6JSH2</accession>
<feature type="transmembrane region" description="Helical" evidence="1">
    <location>
        <begin position="195"/>
        <end position="222"/>
    </location>
</feature>
<feature type="transmembrane region" description="Helical" evidence="1">
    <location>
        <begin position="119"/>
        <end position="138"/>
    </location>
</feature>
<keyword evidence="3" id="KW-1185">Reference proteome</keyword>
<dbReference type="InterPro" id="IPR025291">
    <property type="entry name" value="DUF4153"/>
</dbReference>
<dbReference type="Proteomes" id="UP000199659">
    <property type="component" value="Unassembled WGS sequence"/>
</dbReference>
<proteinExistence type="predicted"/>
<keyword evidence="1" id="KW-0812">Transmembrane</keyword>
<evidence type="ECO:0000256" key="1">
    <source>
        <dbReference type="SAM" id="Phobius"/>
    </source>
</evidence>
<feature type="transmembrane region" description="Helical" evidence="1">
    <location>
        <begin position="66"/>
        <end position="83"/>
    </location>
</feature>
<feature type="transmembrane region" description="Helical" evidence="1">
    <location>
        <begin position="344"/>
        <end position="369"/>
    </location>
</feature>
<feature type="transmembrane region" description="Helical" evidence="1">
    <location>
        <begin position="39"/>
        <end position="59"/>
    </location>
</feature>
<name>A0A1I6JSH2_9FIRM</name>
<keyword evidence="1" id="KW-0472">Membrane</keyword>
<dbReference type="AlphaFoldDB" id="A0A1I6JSH2"/>
<feature type="transmembrane region" description="Helical" evidence="1">
    <location>
        <begin position="238"/>
        <end position="264"/>
    </location>
</feature>
<sequence length="474" mass="53223">MDQVIQKVRQNFMIFGIISLLFGITFTMCFYKAGLGVNASIFTIITVILLIAVTNRLGLTVKKQTIIYYAGIIVLGVSSAMTSSWALEIFNVAGILLLLEAAVLNQFCEGQKKDFTSQLKNMLILPFSSLLSISLPFIDSYQFFRNITILKNKLARNIFVGIAITIPVGGIIIALLSSADLVFRSMMKRMVSTEYSADFIIIWIMTFFGFLVCYCVICGAAVKADEIKNEDTMARADAAIAVTVLAVLCIIYAVFCGIQIFCLFPKGSRILPMGITFSEYARKGFFELLTVTAINIILMLLCTTCFKTSKAVSALLTVITACTYIMTGSAFYRMLLYIEAYHLTFLRLFGLLVLLINAILLGGVILYVYDKKFPLFEYFVVVVSICYIMFSFSKPDYWIASYNIQHESNMTVDEVRYLTRQLSLDAAPAIVPYLETKNKGDSTDEYRERILREVKELGIRDFNCSVYEASKAIR</sequence>
<dbReference type="STRING" id="37658.SAMN05661086_01952"/>
<gene>
    <name evidence="2" type="ORF">SAMN05661086_01952</name>
</gene>
<feature type="transmembrane region" description="Helical" evidence="1">
    <location>
        <begin position="285"/>
        <end position="306"/>
    </location>
</feature>
<feature type="transmembrane region" description="Helical" evidence="1">
    <location>
        <begin position="375"/>
        <end position="392"/>
    </location>
</feature>
<organism evidence="2 3">
    <name type="scientific">Anaeromicropila populeti</name>
    <dbReference type="NCBI Taxonomy" id="37658"/>
    <lineage>
        <taxon>Bacteria</taxon>
        <taxon>Bacillati</taxon>
        <taxon>Bacillota</taxon>
        <taxon>Clostridia</taxon>
        <taxon>Lachnospirales</taxon>
        <taxon>Lachnospiraceae</taxon>
        <taxon>Anaeromicropila</taxon>
    </lineage>
</organism>
<keyword evidence="1" id="KW-1133">Transmembrane helix</keyword>
<feature type="transmembrane region" description="Helical" evidence="1">
    <location>
        <begin position="12"/>
        <end position="33"/>
    </location>
</feature>
<reference evidence="2 3" key="1">
    <citation type="submission" date="2016-10" db="EMBL/GenBank/DDBJ databases">
        <authorList>
            <person name="de Groot N.N."/>
        </authorList>
    </citation>
    <scope>NUCLEOTIDE SEQUENCE [LARGE SCALE GENOMIC DNA]</scope>
    <source>
        <strain evidence="2 3">743A</strain>
    </source>
</reference>
<dbReference type="OrthoDB" id="9767931at2"/>
<feature type="transmembrane region" description="Helical" evidence="1">
    <location>
        <begin position="312"/>
        <end position="332"/>
    </location>
</feature>
<dbReference type="Pfam" id="PF13687">
    <property type="entry name" value="DUF4153"/>
    <property type="match status" value="1"/>
</dbReference>
<dbReference type="EMBL" id="FOYZ01000006">
    <property type="protein sequence ID" value="SFR81902.1"/>
    <property type="molecule type" value="Genomic_DNA"/>
</dbReference>
<evidence type="ECO:0000313" key="2">
    <source>
        <dbReference type="EMBL" id="SFR81902.1"/>
    </source>
</evidence>
<feature type="transmembrane region" description="Helical" evidence="1">
    <location>
        <begin position="158"/>
        <end position="183"/>
    </location>
</feature>
<dbReference type="RefSeq" id="WP_092560489.1">
    <property type="nucleotide sequence ID" value="NZ_FOYZ01000006.1"/>
</dbReference>
<evidence type="ECO:0000313" key="3">
    <source>
        <dbReference type="Proteomes" id="UP000199659"/>
    </source>
</evidence>